<feature type="region of interest" description="Disordered" evidence="1">
    <location>
        <begin position="1"/>
        <end position="29"/>
    </location>
</feature>
<reference evidence="2 3" key="1">
    <citation type="journal article" date="2018" name="Front. Plant Sci.">
        <title>Red Clover (Trifolium pratense) and Zigzag Clover (T. medium) - A Picture of Genomic Similarities and Differences.</title>
        <authorList>
            <person name="Dluhosova J."/>
            <person name="Istvanek J."/>
            <person name="Nedelnik J."/>
            <person name="Repkova J."/>
        </authorList>
    </citation>
    <scope>NUCLEOTIDE SEQUENCE [LARGE SCALE GENOMIC DNA]</scope>
    <source>
        <strain evidence="3">cv. 10/8</strain>
        <tissue evidence="2">Leaf</tissue>
    </source>
</reference>
<organism evidence="2 3">
    <name type="scientific">Trifolium medium</name>
    <dbReference type="NCBI Taxonomy" id="97028"/>
    <lineage>
        <taxon>Eukaryota</taxon>
        <taxon>Viridiplantae</taxon>
        <taxon>Streptophyta</taxon>
        <taxon>Embryophyta</taxon>
        <taxon>Tracheophyta</taxon>
        <taxon>Spermatophyta</taxon>
        <taxon>Magnoliopsida</taxon>
        <taxon>eudicotyledons</taxon>
        <taxon>Gunneridae</taxon>
        <taxon>Pentapetalae</taxon>
        <taxon>rosids</taxon>
        <taxon>fabids</taxon>
        <taxon>Fabales</taxon>
        <taxon>Fabaceae</taxon>
        <taxon>Papilionoideae</taxon>
        <taxon>50 kb inversion clade</taxon>
        <taxon>NPAAA clade</taxon>
        <taxon>Hologalegina</taxon>
        <taxon>IRL clade</taxon>
        <taxon>Trifolieae</taxon>
        <taxon>Trifolium</taxon>
    </lineage>
</organism>
<evidence type="ECO:0000313" key="2">
    <source>
        <dbReference type="EMBL" id="MCH99726.1"/>
    </source>
</evidence>
<evidence type="ECO:0000313" key="3">
    <source>
        <dbReference type="Proteomes" id="UP000265520"/>
    </source>
</evidence>
<sequence length="76" mass="8564">MKPLLNFDLNQTPNKDDVQPDSNQTQTRTQVGAQLDVEEILLSRGLFRSRSLALCNLLEPCPPLQNSLQPPSLLEY</sequence>
<dbReference type="AlphaFoldDB" id="A0A392NIL1"/>
<comment type="caution">
    <text evidence="2">The sequence shown here is derived from an EMBL/GenBank/DDBJ whole genome shotgun (WGS) entry which is preliminary data.</text>
</comment>
<protein>
    <submittedName>
        <fullName evidence="2">Uncharacterized protein</fullName>
    </submittedName>
</protein>
<feature type="compositionally biased region" description="Polar residues" evidence="1">
    <location>
        <begin position="20"/>
        <end position="29"/>
    </location>
</feature>
<dbReference type="Proteomes" id="UP000265520">
    <property type="component" value="Unassembled WGS sequence"/>
</dbReference>
<dbReference type="EMBL" id="LXQA010041139">
    <property type="protein sequence ID" value="MCH99726.1"/>
    <property type="molecule type" value="Genomic_DNA"/>
</dbReference>
<evidence type="ECO:0000256" key="1">
    <source>
        <dbReference type="SAM" id="MobiDB-lite"/>
    </source>
</evidence>
<name>A0A392NIL1_9FABA</name>
<keyword evidence="3" id="KW-1185">Reference proteome</keyword>
<proteinExistence type="predicted"/>
<accession>A0A392NIL1</accession>